<feature type="region of interest" description="Disordered" evidence="1">
    <location>
        <begin position="645"/>
        <end position="672"/>
    </location>
</feature>
<reference evidence="3" key="1">
    <citation type="submission" date="2021-12" db="EMBL/GenBank/DDBJ databases">
        <authorList>
            <person name="King R."/>
        </authorList>
    </citation>
    <scope>NUCLEOTIDE SEQUENCE</scope>
</reference>
<gene>
    <name evidence="3" type="ORF">BEMITA_LOCUS5224</name>
</gene>
<protein>
    <submittedName>
        <fullName evidence="3">Uncharacterized protein</fullName>
    </submittedName>
</protein>
<keyword evidence="4" id="KW-1185">Reference proteome</keyword>
<evidence type="ECO:0000313" key="3">
    <source>
        <dbReference type="EMBL" id="CAH0386060.1"/>
    </source>
</evidence>
<evidence type="ECO:0000256" key="2">
    <source>
        <dbReference type="SAM" id="SignalP"/>
    </source>
</evidence>
<feature type="compositionally biased region" description="Basic and acidic residues" evidence="1">
    <location>
        <begin position="364"/>
        <end position="377"/>
    </location>
</feature>
<feature type="region of interest" description="Disordered" evidence="1">
    <location>
        <begin position="221"/>
        <end position="442"/>
    </location>
</feature>
<evidence type="ECO:0000256" key="1">
    <source>
        <dbReference type="SAM" id="MobiDB-lite"/>
    </source>
</evidence>
<organism evidence="3 4">
    <name type="scientific">Bemisia tabaci</name>
    <name type="common">Sweetpotato whitefly</name>
    <name type="synonym">Aleurodes tabaci</name>
    <dbReference type="NCBI Taxonomy" id="7038"/>
    <lineage>
        <taxon>Eukaryota</taxon>
        <taxon>Metazoa</taxon>
        <taxon>Ecdysozoa</taxon>
        <taxon>Arthropoda</taxon>
        <taxon>Hexapoda</taxon>
        <taxon>Insecta</taxon>
        <taxon>Pterygota</taxon>
        <taxon>Neoptera</taxon>
        <taxon>Paraneoptera</taxon>
        <taxon>Hemiptera</taxon>
        <taxon>Sternorrhyncha</taxon>
        <taxon>Aleyrodoidea</taxon>
        <taxon>Aleyrodidae</taxon>
        <taxon>Aleyrodinae</taxon>
        <taxon>Bemisia</taxon>
    </lineage>
</organism>
<proteinExistence type="predicted"/>
<feature type="region of interest" description="Disordered" evidence="1">
    <location>
        <begin position="544"/>
        <end position="591"/>
    </location>
</feature>
<accession>A0A9P0EZX7</accession>
<feature type="compositionally biased region" description="Basic and acidic residues" evidence="1">
    <location>
        <begin position="414"/>
        <end position="432"/>
    </location>
</feature>
<dbReference type="AlphaFoldDB" id="A0A9P0EZX7"/>
<sequence>MAHNGSTSNIPFLFVCFLFLFQLSRFPHFVGAESWMIDGQQEVNDLKLMPTQEEADSTRLQPRSIVHGSIIPLAIKVKDLAKLDLEAGRYVEIRMEDPRGLILRGTTHSDDHSIRIRRGQVFVNDELLCNDITKVDPSPSYQRSMDGSSWFTNLDMGHAMTPKEMESFETEWDQYKDKQGGKVTAEDAEKRRKGRIKEIFERGEEWREKKRKAEGRLVDGILRWKKQRGTPENKPTPGGEKEEPTKNRIVVWPWRLGQAGDHKKTPQDGQQKRQTLPEDKDEEHQGEIQKKDTEIVRKEGEEKEGAPNEILQKKESSVQLEKQEAPEGEKKNSQGEGSGWPWSWGGVGEKWKTGLRNLIGTASEKLEKKLQPRKEGEESQGAPSENKGEPATKNGDKALEKPKSLQLENQPSLKNEDNRVSIDTTRDSKDGVASEVDDQGNPATLGKLKVSGNGILIADYGGVQVQAYNPQQVIVVEFEDPRVAVNDRVVCENLDTLPEKATYQMAEDGGKWYTNLQIGRKMSDSEIAQFLKEEEERKAMGLTRWQEQAQRKQKEEVEAAAEKERAKKREEEEARTKAEKEKLRAEDGGKAVKLSIKQEPVQKKCQEEVEAEKVRAKKMEEEKAEKLRKENVKKLAMRIDKYQEQVQKKRKKEKEVAAEKEEKARIQAGREKLKREREEVIRSYRVKKDAMNVALLQAQAEWKGKSKGKKARKS</sequence>
<keyword evidence="2" id="KW-0732">Signal</keyword>
<dbReference type="Proteomes" id="UP001152759">
    <property type="component" value="Chromosome 3"/>
</dbReference>
<feature type="chain" id="PRO_5040413914" evidence="2">
    <location>
        <begin position="33"/>
        <end position="714"/>
    </location>
</feature>
<feature type="compositionally biased region" description="Basic and acidic residues" evidence="1">
    <location>
        <begin position="386"/>
        <end position="403"/>
    </location>
</feature>
<dbReference type="EMBL" id="OU963864">
    <property type="protein sequence ID" value="CAH0386060.1"/>
    <property type="molecule type" value="Genomic_DNA"/>
</dbReference>
<name>A0A9P0EZX7_BEMTA</name>
<dbReference type="KEGG" id="btab:109030795"/>
<feature type="signal peptide" evidence="2">
    <location>
        <begin position="1"/>
        <end position="32"/>
    </location>
</feature>
<feature type="compositionally biased region" description="Basic and acidic residues" evidence="1">
    <location>
        <begin position="549"/>
        <end position="590"/>
    </location>
</feature>
<evidence type="ECO:0000313" key="4">
    <source>
        <dbReference type="Proteomes" id="UP001152759"/>
    </source>
</evidence>
<feature type="compositionally biased region" description="Basic and acidic residues" evidence="1">
    <location>
        <begin position="275"/>
        <end position="333"/>
    </location>
</feature>